<evidence type="ECO:0000256" key="1">
    <source>
        <dbReference type="HAMAP-Rule" id="MF_00763"/>
    </source>
</evidence>
<keyword evidence="3" id="KW-1185">Reference proteome</keyword>
<protein>
    <recommendedName>
        <fullName evidence="1">UPF0305 protein ASJ80_04140</fullName>
    </recommendedName>
</protein>
<dbReference type="EMBL" id="LMVM01000041">
    <property type="protein sequence ID" value="PAV03001.1"/>
    <property type="molecule type" value="Genomic_DNA"/>
</dbReference>
<dbReference type="OrthoDB" id="81482at2157"/>
<dbReference type="AlphaFoldDB" id="A0A2A2H0R7"/>
<dbReference type="InterPro" id="IPR019215">
    <property type="entry name" value="DUF2115"/>
</dbReference>
<evidence type="ECO:0000313" key="3">
    <source>
        <dbReference type="Proteomes" id="UP000217784"/>
    </source>
</evidence>
<evidence type="ECO:0000313" key="2">
    <source>
        <dbReference type="EMBL" id="PAV03001.1"/>
    </source>
</evidence>
<dbReference type="Proteomes" id="UP000217784">
    <property type="component" value="Unassembled WGS sequence"/>
</dbReference>
<sequence length="147" mass="17141">MKTSQLLIKLKACMEKYKPKMQDSGKKDSLNQTMSRYNLENFNKILNSSLNGLDEEVDEEKLKDLQNRIDYYFSLYAPDDEDFKEFIKAISIYLTFIAKKPLHPPGIVFSNGERVYEKEGVYYCTGKPIFMKDKLSLCKYCICKGID</sequence>
<gene>
    <name evidence="2" type="ORF">ASJ80_04140</name>
</gene>
<proteinExistence type="inferred from homology"/>
<dbReference type="HAMAP" id="MF_00763">
    <property type="entry name" value="UPF0305"/>
    <property type="match status" value="1"/>
</dbReference>
<reference evidence="2 3" key="1">
    <citation type="journal article" date="2017" name="BMC Genomics">
        <title>Genomic analysis of methanogenic archaea reveals a shift towards energy conservation.</title>
        <authorList>
            <person name="Gilmore S.P."/>
            <person name="Henske J.K."/>
            <person name="Sexton J.A."/>
            <person name="Solomon K.V."/>
            <person name="Seppala S."/>
            <person name="Yoo J.I."/>
            <person name="Huyett L.M."/>
            <person name="Pressman A."/>
            <person name="Cogan J.Z."/>
            <person name="Kivenson V."/>
            <person name="Peng X."/>
            <person name="Tan Y."/>
            <person name="Valentine D.L."/>
            <person name="O'Malley M.A."/>
        </authorList>
    </citation>
    <scope>NUCLEOTIDE SEQUENCE [LARGE SCALE GENOMIC DNA]</scope>
    <source>
        <strain evidence="2 3">M.o.H.</strain>
    </source>
</reference>
<comment type="caution">
    <text evidence="2">The sequence shown here is derived from an EMBL/GenBank/DDBJ whole genome shotgun (WGS) entry which is preliminary data.</text>
</comment>
<name>A0A2A2H0R7_METBR</name>
<dbReference type="RefSeq" id="WP_069582353.1">
    <property type="nucleotide sequence ID" value="NZ_LMVM01000041.1"/>
</dbReference>
<organism evidence="2 3">
    <name type="scientific">Methanobacterium bryantii</name>
    <dbReference type="NCBI Taxonomy" id="2161"/>
    <lineage>
        <taxon>Archaea</taxon>
        <taxon>Methanobacteriati</taxon>
        <taxon>Methanobacteriota</taxon>
        <taxon>Methanomada group</taxon>
        <taxon>Methanobacteria</taxon>
        <taxon>Methanobacteriales</taxon>
        <taxon>Methanobacteriaceae</taxon>
        <taxon>Methanobacterium</taxon>
    </lineage>
</organism>
<accession>A0A2A2H0R7</accession>
<comment type="similarity">
    <text evidence="1">Belongs to the UPF0305 family.</text>
</comment>
<dbReference type="Pfam" id="PF09888">
    <property type="entry name" value="DUF2115"/>
    <property type="match status" value="1"/>
</dbReference>